<dbReference type="RefSeq" id="WP_282767418.1">
    <property type="nucleotide sequence ID" value="NZ_JASCTH010000064.1"/>
</dbReference>
<accession>A0ABT6X1S3</accession>
<keyword evidence="3" id="KW-1185">Reference proteome</keyword>
<reference evidence="2 3" key="1">
    <citation type="submission" date="2023-05" db="EMBL/GenBank/DDBJ databases">
        <title>Actinoplanes sp. NEAU-A12 genome sequencing.</title>
        <authorList>
            <person name="Wang Z.-S."/>
        </authorList>
    </citation>
    <scope>NUCLEOTIDE SEQUENCE [LARGE SCALE GENOMIC DNA]</scope>
    <source>
        <strain evidence="2 3">NEAU-A12</strain>
    </source>
</reference>
<feature type="domain" description="Knr4/Smi1-like" evidence="1">
    <location>
        <begin position="28"/>
        <end position="164"/>
    </location>
</feature>
<dbReference type="SMART" id="SM00860">
    <property type="entry name" value="SMI1_KNR4"/>
    <property type="match status" value="1"/>
</dbReference>
<dbReference type="InterPro" id="IPR037883">
    <property type="entry name" value="Knr4/Smi1-like_sf"/>
</dbReference>
<evidence type="ECO:0000313" key="3">
    <source>
        <dbReference type="Proteomes" id="UP001241758"/>
    </source>
</evidence>
<comment type="caution">
    <text evidence="2">The sequence shown here is derived from an EMBL/GenBank/DDBJ whole genome shotgun (WGS) entry which is preliminary data.</text>
</comment>
<organism evidence="2 3">
    <name type="scientific">Actinoplanes sandaracinus</name>
    <dbReference type="NCBI Taxonomy" id="3045177"/>
    <lineage>
        <taxon>Bacteria</taxon>
        <taxon>Bacillati</taxon>
        <taxon>Actinomycetota</taxon>
        <taxon>Actinomycetes</taxon>
        <taxon>Micromonosporales</taxon>
        <taxon>Micromonosporaceae</taxon>
        <taxon>Actinoplanes</taxon>
    </lineage>
</organism>
<name>A0ABT6X1S3_9ACTN</name>
<dbReference type="InterPro" id="IPR018958">
    <property type="entry name" value="Knr4/Smi1-like_dom"/>
</dbReference>
<dbReference type="Pfam" id="PF09346">
    <property type="entry name" value="SMI1_KNR4"/>
    <property type="match status" value="1"/>
</dbReference>
<dbReference type="Proteomes" id="UP001241758">
    <property type="component" value="Unassembled WGS sequence"/>
</dbReference>
<evidence type="ECO:0000313" key="2">
    <source>
        <dbReference type="EMBL" id="MDI6105955.1"/>
    </source>
</evidence>
<gene>
    <name evidence="2" type="ORF">QLQ12_46035</name>
</gene>
<dbReference type="SUPFAM" id="SSF160631">
    <property type="entry name" value="SMI1/KNR4-like"/>
    <property type="match status" value="1"/>
</dbReference>
<protein>
    <submittedName>
        <fullName evidence="2">SMI1/KNR4 family protein</fullName>
    </submittedName>
</protein>
<evidence type="ECO:0000259" key="1">
    <source>
        <dbReference type="SMART" id="SM00860"/>
    </source>
</evidence>
<dbReference type="EMBL" id="JASCTH010000064">
    <property type="protein sequence ID" value="MDI6105955.1"/>
    <property type="molecule type" value="Genomic_DNA"/>
</dbReference>
<sequence>MLRDEDLVRLEAVWRAQGAPIADSLAPGLSGDDLAELEAEHGLVVPAELRLWWGWHDGVVGGGRRGGSLSAIGAGPWHFLSLGEALDVRRFHIALDPSPFPESVDDWNGEWASWWLPVFKAGSACCFADLSTATDSGVSIHLWAQQPDDPFTPMFASFGEMVEASADGIERGYFTWRRDLREWEISDALSADAMRLL</sequence>
<proteinExistence type="predicted"/>